<evidence type="ECO:0000256" key="2">
    <source>
        <dbReference type="SAM" id="SignalP"/>
    </source>
</evidence>
<feature type="signal peptide" evidence="2">
    <location>
        <begin position="1"/>
        <end position="23"/>
    </location>
</feature>
<gene>
    <name evidence="3" type="ORF">CDD80_4243</name>
</gene>
<protein>
    <submittedName>
        <fullName evidence="3">Uncharacterized protein</fullName>
    </submittedName>
</protein>
<keyword evidence="2" id="KW-0732">Signal</keyword>
<feature type="compositionally biased region" description="Basic and acidic residues" evidence="1">
    <location>
        <begin position="954"/>
        <end position="964"/>
    </location>
</feature>
<dbReference type="Proteomes" id="UP000226431">
    <property type="component" value="Unassembled WGS sequence"/>
</dbReference>
<dbReference type="Gene3D" id="1.25.40.20">
    <property type="entry name" value="Ankyrin repeat-containing domain"/>
    <property type="match status" value="1"/>
</dbReference>
<accession>A0A2C5Y418</accession>
<feature type="region of interest" description="Disordered" evidence="1">
    <location>
        <begin position="858"/>
        <end position="905"/>
    </location>
</feature>
<comment type="caution">
    <text evidence="3">The sequence shown here is derived from an EMBL/GenBank/DDBJ whole genome shotgun (WGS) entry which is preliminary data.</text>
</comment>
<feature type="region of interest" description="Disordered" evidence="1">
    <location>
        <begin position="954"/>
        <end position="1011"/>
    </location>
</feature>
<dbReference type="InterPro" id="IPR002110">
    <property type="entry name" value="Ankyrin_rpt"/>
</dbReference>
<feature type="region of interest" description="Disordered" evidence="1">
    <location>
        <begin position="261"/>
        <end position="280"/>
    </location>
</feature>
<dbReference type="Pfam" id="PF12796">
    <property type="entry name" value="Ank_2"/>
    <property type="match status" value="1"/>
</dbReference>
<feature type="compositionally biased region" description="Polar residues" evidence="1">
    <location>
        <begin position="965"/>
        <end position="976"/>
    </location>
</feature>
<dbReference type="SUPFAM" id="SSF48403">
    <property type="entry name" value="Ankyrin repeat"/>
    <property type="match status" value="1"/>
</dbReference>
<organism evidence="3 4">
    <name type="scientific">Ophiocordyceps camponoti-rufipedis</name>
    <dbReference type="NCBI Taxonomy" id="2004952"/>
    <lineage>
        <taxon>Eukaryota</taxon>
        <taxon>Fungi</taxon>
        <taxon>Dikarya</taxon>
        <taxon>Ascomycota</taxon>
        <taxon>Pezizomycotina</taxon>
        <taxon>Sordariomycetes</taxon>
        <taxon>Hypocreomycetidae</taxon>
        <taxon>Hypocreales</taxon>
        <taxon>Ophiocordycipitaceae</taxon>
        <taxon>Ophiocordyceps</taxon>
    </lineage>
</organism>
<keyword evidence="4" id="KW-1185">Reference proteome</keyword>
<feature type="compositionally biased region" description="Low complexity" evidence="1">
    <location>
        <begin position="444"/>
        <end position="461"/>
    </location>
</feature>
<feature type="region of interest" description="Disordered" evidence="1">
    <location>
        <begin position="745"/>
        <end position="767"/>
    </location>
</feature>
<dbReference type="InterPro" id="IPR036770">
    <property type="entry name" value="Ankyrin_rpt-contain_sf"/>
</dbReference>
<proteinExistence type="predicted"/>
<evidence type="ECO:0000256" key="1">
    <source>
        <dbReference type="SAM" id="MobiDB-lite"/>
    </source>
</evidence>
<reference evidence="3 4" key="1">
    <citation type="submission" date="2017-06" db="EMBL/GenBank/DDBJ databases">
        <title>Ant-infecting Ophiocordyceps genomes reveal a high diversity of potential behavioral manipulation genes and a possible major role for enterotoxins.</title>
        <authorList>
            <person name="De Bekker C."/>
            <person name="Evans H.C."/>
            <person name="Brachmann A."/>
            <person name="Hughes D.P."/>
        </authorList>
    </citation>
    <scope>NUCLEOTIDE SEQUENCE [LARGE SCALE GENOMIC DNA]</scope>
    <source>
        <strain evidence="3 4">Map16</strain>
    </source>
</reference>
<name>A0A2C5Y418_9HYPO</name>
<sequence length="1579" mass="176730">MLSPWTSLVLAINLLLWFGSSSATPTDLTSPTIEKRSPPNQEGQILYLICSKPPSKVFWSGVPAVKPLVAGSTWKNYESRDIPRAAFDWRTSIVAHKELEGAIRCGRQYFKQSWETQSRFYIYRIKRGPQDSDTNEFPDDDRVETRWLWDSNRILDATWFSLGKRLIWTTEASDLDPLMDSLLAGKWQQNPNIEMEAQASASSVLRQLALVPAKDLAQEPSLGQKLRGRQMLHEDIRQQMQRAKKQREQQHGLIRQQLQEQQLQEEQHLEPPPSPEPDESLYVYSVGALFPTQCFRSGIPSTFSPSTHHRPHSLFERIPGPGREFSAIAYQTKKEALLGFFRSQPGHYSEKKSLWIYEMLKEDGMVHVSPQEAADREQPPLNRVRTTAMTYVVNRIAFIPKEIRKLATSPETPRLRQAKELMTQSLCGLDTLLKISSQRDAMEAGPSTSAGPSTAGSSSSTDCARRVEQSEDNLQRQTVPTADDTGFEQHPEGVQNWAHDVANAYDESTFQQEADSTTPTETSQFEFELQQYIQANPTEVLKMLEKSLFDSEIPCQGVMREKPESMSRITNLLLEEEVDPEPAPVATKRKTASSLNQRPDIAASEQVGFELAPVPKRLKTASSLNQHPDIAASEQVGFELAPVPKRPKTASSLKPYPDIAGLEQVTSQLAPVAKEPNTASSLNPYTDIAGLEHVTSQLAPVAKKPNTASSLNPYLDIAEFPAVFQPQPQPQPIPHLLPGLTHLPETDPLSQDDTGKMMPSKKVPPALQSRESLEELLKSWDDPEPLSAGLAEDILKDWELPEELRGLPSPLQWKQAAANFRARAGFETGDLLPEDLEVPGGPSRPSPAFRPQLVAADSSTSLNTPEYPRENPFPQPERGAADSKKPVTATEYSPASWDLPDDLPELTASPELEQAAAEGPLENLEDLEGLSSPMSADPLSKGANIDFNSRHVHFLGDDKSRQPADRQTGTSKTSSRGMPIQDRPGKSPSSVDGKSAGFKLPQAGHAKSFKRETEHKIKVFKRETEHKIKVFKRETEHKIKIFKRETEHKIKVFKRETEHKIKVFKRETKHKIKVFKAMLSPAKKKFSFQELEAMSLAKAQEHFQALAKKLKFSTVQVSKALSRLRQDFHIRMPESLKTLASNGMLAMTIGLPFYIADIVQTFNRDSTDLEKAAAVTVIVPIVGCSTRLASEMEKGLTAADTTAITSLSLCYAADALLFTPAFPVGIMLHLISSFTGSMQLLDKWFVQERRDQAWEKHYQEILKQMTSGPWHDKMTDWYSDEMLNISLTVSEARGVLDVLSIAKEQELNQTAAQTKLEASLHNDAIERSFCASLRNTRHQVMKQLPGAEWLKTQAHQLNGQFIDLYRSQAELHHRMTPEKNRFIAPGSPMLWTPPSFQSSLDSKFRALTDPILDHLSYTVLDRVKRDEFASKVRSHTLQIMALPPNCGCPVDIDEIEAAGSEPAPNMSGEDLKKTLLCAASRGYNDILEKLRGWLVDLQATDEQGNTALMLAAQKGYEDTAAYLVAWQDANNLASRGSEKKRESFRIRNQAGETAADIAERNGLDRIVELIRKASWIWHV</sequence>
<feature type="region of interest" description="Disordered" evidence="1">
    <location>
        <begin position="831"/>
        <end position="850"/>
    </location>
</feature>
<dbReference type="EMBL" id="NJES01000390">
    <property type="protein sequence ID" value="PHH72828.1"/>
    <property type="molecule type" value="Genomic_DNA"/>
</dbReference>
<dbReference type="STRING" id="2004952.A0A2C5Y418"/>
<evidence type="ECO:0000313" key="3">
    <source>
        <dbReference type="EMBL" id="PHH72828.1"/>
    </source>
</evidence>
<feature type="chain" id="PRO_5012022025" evidence="2">
    <location>
        <begin position="24"/>
        <end position="1579"/>
    </location>
</feature>
<dbReference type="OrthoDB" id="4926734at2759"/>
<evidence type="ECO:0000313" key="4">
    <source>
        <dbReference type="Proteomes" id="UP000226431"/>
    </source>
</evidence>
<feature type="region of interest" description="Disordered" evidence="1">
    <location>
        <begin position="439"/>
        <end position="491"/>
    </location>
</feature>